<keyword evidence="15 18" id="KW-0057">Aromatic amino acid biosynthesis</keyword>
<evidence type="ECO:0000256" key="4">
    <source>
        <dbReference type="ARBA" id="ARBA00004496"/>
    </source>
</evidence>
<organism evidence="21 22">
    <name type="scientific">Lysobacter soyae</name>
    <dbReference type="NCBI Taxonomy" id="2764185"/>
    <lineage>
        <taxon>Bacteria</taxon>
        <taxon>Pseudomonadati</taxon>
        <taxon>Pseudomonadota</taxon>
        <taxon>Gammaproteobacteria</taxon>
        <taxon>Lysobacterales</taxon>
        <taxon>Lysobacteraceae</taxon>
        <taxon>Lysobacter</taxon>
    </lineage>
</organism>
<evidence type="ECO:0000256" key="8">
    <source>
        <dbReference type="ARBA" id="ARBA00017684"/>
    </source>
</evidence>
<dbReference type="Pfam" id="PF01761">
    <property type="entry name" value="DHQ_synthase"/>
    <property type="match status" value="1"/>
</dbReference>
<dbReference type="InterPro" id="IPR050071">
    <property type="entry name" value="Dehydroquinate_synthase"/>
</dbReference>
<dbReference type="HAMAP" id="MF_00110">
    <property type="entry name" value="DHQ_synthase"/>
    <property type="match status" value="1"/>
</dbReference>
<dbReference type="RefSeq" id="WP_220380272.1">
    <property type="nucleotide sequence ID" value="NZ_CP080544.1"/>
</dbReference>
<dbReference type="CDD" id="cd08195">
    <property type="entry name" value="DHQS"/>
    <property type="match status" value="1"/>
</dbReference>
<dbReference type="InterPro" id="IPR056179">
    <property type="entry name" value="DHQS_C"/>
</dbReference>
<evidence type="ECO:0000256" key="9">
    <source>
        <dbReference type="ARBA" id="ARBA00022490"/>
    </source>
</evidence>
<dbReference type="SUPFAM" id="SSF56796">
    <property type="entry name" value="Dehydroquinate synthase-like"/>
    <property type="match status" value="1"/>
</dbReference>
<evidence type="ECO:0000256" key="18">
    <source>
        <dbReference type="HAMAP-Rule" id="MF_00110"/>
    </source>
</evidence>
<keyword evidence="16 18" id="KW-0456">Lyase</keyword>
<dbReference type="Gene3D" id="1.20.1090.10">
    <property type="entry name" value="Dehydroquinate synthase-like - alpha domain"/>
    <property type="match status" value="1"/>
</dbReference>
<comment type="subcellular location">
    <subcellularLocation>
        <location evidence="4 18">Cytoplasm</location>
    </subcellularLocation>
</comment>
<evidence type="ECO:0000256" key="1">
    <source>
        <dbReference type="ARBA" id="ARBA00001393"/>
    </source>
</evidence>
<protein>
    <recommendedName>
        <fullName evidence="8 18">3-dehydroquinate synthase</fullName>
        <shortName evidence="18">DHQS</shortName>
        <ecNumber evidence="7 18">4.2.3.4</ecNumber>
    </recommendedName>
</protein>
<evidence type="ECO:0000256" key="3">
    <source>
        <dbReference type="ARBA" id="ARBA00003485"/>
    </source>
</evidence>
<feature type="binding site" evidence="18">
    <location>
        <position position="153"/>
    </location>
    <ligand>
        <name>NAD(+)</name>
        <dbReference type="ChEBI" id="CHEBI:57540"/>
    </ligand>
</feature>
<evidence type="ECO:0000256" key="6">
    <source>
        <dbReference type="ARBA" id="ARBA00005412"/>
    </source>
</evidence>
<feature type="domain" description="3-dehydroquinate synthase N-terminal" evidence="19">
    <location>
        <begin position="70"/>
        <end position="179"/>
    </location>
</feature>
<evidence type="ECO:0000313" key="21">
    <source>
        <dbReference type="EMBL" id="QYR53456.1"/>
    </source>
</evidence>
<comment type="catalytic activity">
    <reaction evidence="1 18">
        <text>7-phospho-2-dehydro-3-deoxy-D-arabino-heptonate = 3-dehydroquinate + phosphate</text>
        <dbReference type="Rhea" id="RHEA:21968"/>
        <dbReference type="ChEBI" id="CHEBI:32364"/>
        <dbReference type="ChEBI" id="CHEBI:43474"/>
        <dbReference type="ChEBI" id="CHEBI:58394"/>
        <dbReference type="EC" id="4.2.3.4"/>
    </reaction>
</comment>
<evidence type="ECO:0000256" key="14">
    <source>
        <dbReference type="ARBA" id="ARBA00023027"/>
    </source>
</evidence>
<proteinExistence type="inferred from homology"/>
<evidence type="ECO:0000256" key="10">
    <source>
        <dbReference type="ARBA" id="ARBA00022605"/>
    </source>
</evidence>
<evidence type="ECO:0000256" key="2">
    <source>
        <dbReference type="ARBA" id="ARBA00001911"/>
    </source>
</evidence>
<keyword evidence="17 18" id="KW-0170">Cobalt</keyword>
<comment type="cofactor">
    <cofactor evidence="2 18">
        <name>NAD(+)</name>
        <dbReference type="ChEBI" id="CHEBI:57540"/>
    </cofactor>
</comment>
<dbReference type="Gene3D" id="3.40.50.1970">
    <property type="match status" value="1"/>
</dbReference>
<dbReference type="InterPro" id="IPR030963">
    <property type="entry name" value="DHQ_synth_fam"/>
</dbReference>
<dbReference type="EC" id="4.2.3.4" evidence="7 18"/>
<evidence type="ECO:0000256" key="16">
    <source>
        <dbReference type="ARBA" id="ARBA00023239"/>
    </source>
</evidence>
<evidence type="ECO:0000256" key="17">
    <source>
        <dbReference type="ARBA" id="ARBA00023285"/>
    </source>
</evidence>
<feature type="binding site" evidence="18">
    <location>
        <begin position="107"/>
        <end position="111"/>
    </location>
    <ligand>
        <name>NAD(+)</name>
        <dbReference type="ChEBI" id="CHEBI:57540"/>
    </ligand>
</feature>
<dbReference type="PANTHER" id="PTHR43622:SF7">
    <property type="entry name" value="3-DEHYDROQUINATE SYNTHASE, CHLOROPLASTIC"/>
    <property type="match status" value="1"/>
</dbReference>
<evidence type="ECO:0000313" key="22">
    <source>
        <dbReference type="Proteomes" id="UP000824755"/>
    </source>
</evidence>
<comment type="function">
    <text evidence="3 18">Catalyzes the conversion of 3-deoxy-D-arabino-heptulosonate 7-phosphate (DAHP) to dehydroquinate (DHQ).</text>
</comment>
<gene>
    <name evidence="18 21" type="primary">aroB</name>
    <name evidence="21" type="ORF">H8L67_02800</name>
</gene>
<evidence type="ECO:0000256" key="7">
    <source>
        <dbReference type="ARBA" id="ARBA00013031"/>
    </source>
</evidence>
<comment type="caution">
    <text evidence="18">Lacks conserved residue(s) required for the propagation of feature annotation.</text>
</comment>
<feature type="binding site" evidence="18">
    <location>
        <position position="249"/>
    </location>
    <ligand>
        <name>Zn(2+)</name>
        <dbReference type="ChEBI" id="CHEBI:29105"/>
    </ligand>
</feature>
<feature type="domain" description="3-dehydroquinate synthase C-terminal" evidence="20">
    <location>
        <begin position="183"/>
        <end position="327"/>
    </location>
</feature>
<evidence type="ECO:0000256" key="5">
    <source>
        <dbReference type="ARBA" id="ARBA00004661"/>
    </source>
</evidence>
<keyword evidence="9 18" id="KW-0963">Cytoplasm</keyword>
<keyword evidence="22" id="KW-1185">Reference proteome</keyword>
<dbReference type="PIRSF" id="PIRSF001455">
    <property type="entry name" value="DHQ_synth"/>
    <property type="match status" value="1"/>
</dbReference>
<dbReference type="PANTHER" id="PTHR43622">
    <property type="entry name" value="3-DEHYDROQUINATE SYNTHASE"/>
    <property type="match status" value="1"/>
</dbReference>
<evidence type="ECO:0000259" key="19">
    <source>
        <dbReference type="Pfam" id="PF01761"/>
    </source>
</evidence>
<evidence type="ECO:0000256" key="13">
    <source>
        <dbReference type="ARBA" id="ARBA00022833"/>
    </source>
</evidence>
<feature type="binding site" evidence="18">
    <location>
        <position position="186"/>
    </location>
    <ligand>
        <name>Zn(2+)</name>
        <dbReference type="ChEBI" id="CHEBI:29105"/>
    </ligand>
</feature>
<feature type="binding site" evidence="18">
    <location>
        <position position="266"/>
    </location>
    <ligand>
        <name>Zn(2+)</name>
        <dbReference type="ChEBI" id="CHEBI:29105"/>
    </ligand>
</feature>
<comment type="cofactor">
    <cofactor evidence="18">
        <name>Co(2+)</name>
        <dbReference type="ChEBI" id="CHEBI:48828"/>
    </cofactor>
    <cofactor evidence="18">
        <name>Zn(2+)</name>
        <dbReference type="ChEBI" id="CHEBI:29105"/>
    </cofactor>
    <text evidence="18">Binds 1 divalent metal cation per subunit. Can use either Co(2+) or Zn(2+).</text>
</comment>
<dbReference type="EMBL" id="CP080544">
    <property type="protein sequence ID" value="QYR53456.1"/>
    <property type="molecule type" value="Genomic_DNA"/>
</dbReference>
<keyword evidence="10 18" id="KW-0028">Amino-acid biosynthesis</keyword>
<keyword evidence="11 18" id="KW-0479">Metal-binding</keyword>
<sequence>MTATHRIRVGGVHAYDIVIAPGAHAQLSDAQWPIKAKQLLLVSDTNVAPIYAATVQAQLQSAGYEVSLHVIEAGEQSKNLASFESVIQSLAAMGARRDACIVALGGGVVGDLAGFAAACWMRGIHFVQLPTSLLAMVDSSVGGKTGIDIPAGKNLLGAFHFPRAVVIDPEVLTTLPLRERAAGFAEVIKYGALGDAGFFTWLESQASALCALEPIATARAIAACCQMKADIVEADPFERGKRALLNFGHTFGHAIEAAQAFGGLNHGEAVAIGMCCAAKLSESLFGAPVQDRQRLERLLAQFALPTRIPAELDPAKLLAHMRLDKKADRNGLRFIVWDGIGQARIAEGIADADVLEAMKAD</sequence>
<keyword evidence="14 18" id="KW-0520">NAD</keyword>
<dbReference type="GO" id="GO:0003856">
    <property type="term" value="F:3-dehydroquinate synthase activity"/>
    <property type="evidence" value="ECO:0007669"/>
    <property type="project" value="UniProtKB-EC"/>
</dbReference>
<evidence type="ECO:0000259" key="20">
    <source>
        <dbReference type="Pfam" id="PF24621"/>
    </source>
</evidence>
<name>A0ABX8WRJ4_9GAMM</name>
<feature type="binding site" evidence="18">
    <location>
        <position position="144"/>
    </location>
    <ligand>
        <name>NAD(+)</name>
        <dbReference type="ChEBI" id="CHEBI:57540"/>
    </ligand>
</feature>
<dbReference type="Proteomes" id="UP000824755">
    <property type="component" value="Chromosome"/>
</dbReference>
<dbReference type="Pfam" id="PF24621">
    <property type="entry name" value="DHQS_C"/>
    <property type="match status" value="1"/>
</dbReference>
<keyword evidence="13 18" id="KW-0862">Zinc</keyword>
<dbReference type="InterPro" id="IPR030960">
    <property type="entry name" value="DHQS/DOIS_N"/>
</dbReference>
<comment type="pathway">
    <text evidence="5 18">Metabolic intermediate biosynthesis; chorismate biosynthesis; chorismate from D-erythrose 4-phosphate and phosphoenolpyruvate: step 2/7.</text>
</comment>
<accession>A0ABX8WRJ4</accession>
<evidence type="ECO:0000256" key="15">
    <source>
        <dbReference type="ARBA" id="ARBA00023141"/>
    </source>
</evidence>
<dbReference type="NCBIfam" id="TIGR01357">
    <property type="entry name" value="aroB"/>
    <property type="match status" value="1"/>
</dbReference>
<reference evidence="21 22" key="1">
    <citation type="submission" date="2021-08" db="EMBL/GenBank/DDBJ databases">
        <title>Lysobacter sp. strain CJ11 Genome sequencing and assembly.</title>
        <authorList>
            <person name="Kim I."/>
        </authorList>
    </citation>
    <scope>NUCLEOTIDE SEQUENCE [LARGE SCALE GENOMIC DNA]</scope>
    <source>
        <strain evidence="21 22">CJ11</strain>
    </source>
</reference>
<comment type="similarity">
    <text evidence="6 18">Belongs to the sugar phosphate cyclases superfamily. Dehydroquinate synthase family.</text>
</comment>
<evidence type="ECO:0000256" key="11">
    <source>
        <dbReference type="ARBA" id="ARBA00022723"/>
    </source>
</evidence>
<evidence type="ECO:0000256" key="12">
    <source>
        <dbReference type="ARBA" id="ARBA00022741"/>
    </source>
</evidence>
<dbReference type="InterPro" id="IPR016037">
    <property type="entry name" value="DHQ_synth_AroB"/>
</dbReference>
<feature type="binding site" evidence="18">
    <location>
        <begin position="131"/>
        <end position="132"/>
    </location>
    <ligand>
        <name>NAD(+)</name>
        <dbReference type="ChEBI" id="CHEBI:57540"/>
    </ligand>
</feature>
<keyword evidence="12 18" id="KW-0547">Nucleotide-binding</keyword>